<dbReference type="OrthoDB" id="2282079at2"/>
<organism evidence="1 2">
    <name type="scientific">Secundilactobacillus mixtipabuli</name>
    <dbReference type="NCBI Taxonomy" id="1435342"/>
    <lineage>
        <taxon>Bacteria</taxon>
        <taxon>Bacillati</taxon>
        <taxon>Bacillota</taxon>
        <taxon>Bacilli</taxon>
        <taxon>Lactobacillales</taxon>
        <taxon>Lactobacillaceae</taxon>
        <taxon>Secundilactobacillus</taxon>
    </lineage>
</organism>
<accession>A0A1Z5I985</accession>
<gene>
    <name evidence="1" type="ORF">IWT30_00053</name>
</gene>
<evidence type="ECO:0000313" key="2">
    <source>
        <dbReference type="Proteomes" id="UP000198374"/>
    </source>
</evidence>
<dbReference type="Proteomes" id="UP000198374">
    <property type="component" value="Unassembled WGS sequence"/>
</dbReference>
<name>A0A1Z5I985_9LACO</name>
<keyword evidence="2" id="KW-1185">Reference proteome</keyword>
<protein>
    <submittedName>
        <fullName evidence="1">Uncharacterized protein</fullName>
    </submittedName>
</protein>
<proteinExistence type="predicted"/>
<dbReference type="AlphaFoldDB" id="A0A1Z5I985"/>
<comment type="caution">
    <text evidence="1">The sequence shown here is derived from an EMBL/GenBank/DDBJ whole genome shotgun (WGS) entry which is preliminary data.</text>
</comment>
<evidence type="ECO:0000313" key="1">
    <source>
        <dbReference type="EMBL" id="GAW98110.1"/>
    </source>
</evidence>
<dbReference type="RefSeq" id="WP_089107953.1">
    <property type="nucleotide sequence ID" value="NZ_BCMF01000001.1"/>
</dbReference>
<sequence>MASNVETLTIPIIKHQKGYKFAKIIDRTEPSKATFAKRLSDVQDIDLDGTFRMPYDDSEIFVAHDKKRATSVSIDFDVGSGFSADFFDDQINLSTGSYENLRNFTLHEGNVLKTKAGKSEYVFIYKGTQFEAFQRTKRELYHFVLRQNGIYDFSRMKIVKNKLKFETLKYNAVKDEKLATGLSNSEAALQLLNQLFVQVIDFTKAEVRDRFVTAGRAKLIKKGIKLELIDSENVTSQVKFDDKLHS</sequence>
<dbReference type="EMBL" id="BCMF01000001">
    <property type="protein sequence ID" value="GAW98110.1"/>
    <property type="molecule type" value="Genomic_DNA"/>
</dbReference>
<reference evidence="1 2" key="1">
    <citation type="submission" date="2015-11" db="EMBL/GenBank/DDBJ databases">
        <title>Draft genome sequences of new species of the genus Lactobacillus isolated from orchardgrass silage.</title>
        <authorList>
            <person name="Tohno M."/>
            <person name="Tanizawa Y."/>
            <person name="Arita M."/>
        </authorList>
    </citation>
    <scope>NUCLEOTIDE SEQUENCE [LARGE SCALE GENOMIC DNA]</scope>
    <source>
        <strain evidence="1 2">IWT30</strain>
    </source>
</reference>